<proteinExistence type="predicted"/>
<dbReference type="AlphaFoldDB" id="A0A518DPN7"/>
<feature type="transmembrane region" description="Helical" evidence="1">
    <location>
        <begin position="117"/>
        <end position="135"/>
    </location>
</feature>
<dbReference type="KEGG" id="lcre:Pla8534_15930"/>
<protein>
    <submittedName>
        <fullName evidence="2">Uncharacterized protein</fullName>
    </submittedName>
</protein>
<feature type="transmembrane region" description="Helical" evidence="1">
    <location>
        <begin position="72"/>
        <end position="105"/>
    </location>
</feature>
<sequence length="182" mass="19054">MTNPYQSPRMEAEPAALATPAVSAGKTFLNGMFAGSLIGAMVGFVELLACVLVGQGLGAFMLGRPNFDLHQLALACTVFISAGSMGGLLIGLAVGLFGGIGFHFLQQKHLGTFRRIWVLFLALINGGAMTLWGLMSISHGNIFEISLLSAVTLIGLVGGWIAGMLHVRALVYSLKVHGHGSD</sequence>
<evidence type="ECO:0000313" key="3">
    <source>
        <dbReference type="Proteomes" id="UP000317648"/>
    </source>
</evidence>
<dbReference type="RefSeq" id="WP_145051131.1">
    <property type="nucleotide sequence ID" value="NZ_CP036433.1"/>
</dbReference>
<dbReference type="EMBL" id="CP036433">
    <property type="protein sequence ID" value="QDU93810.1"/>
    <property type="molecule type" value="Genomic_DNA"/>
</dbReference>
<accession>A0A518DPN7</accession>
<name>A0A518DPN7_9BACT</name>
<feature type="transmembrane region" description="Helical" evidence="1">
    <location>
        <begin position="147"/>
        <end position="167"/>
    </location>
</feature>
<organism evidence="2 3">
    <name type="scientific">Lignipirellula cremea</name>
    <dbReference type="NCBI Taxonomy" id="2528010"/>
    <lineage>
        <taxon>Bacteria</taxon>
        <taxon>Pseudomonadati</taxon>
        <taxon>Planctomycetota</taxon>
        <taxon>Planctomycetia</taxon>
        <taxon>Pirellulales</taxon>
        <taxon>Pirellulaceae</taxon>
        <taxon>Lignipirellula</taxon>
    </lineage>
</organism>
<keyword evidence="3" id="KW-1185">Reference proteome</keyword>
<keyword evidence="1" id="KW-0472">Membrane</keyword>
<keyword evidence="1" id="KW-1133">Transmembrane helix</keyword>
<reference evidence="2 3" key="1">
    <citation type="submission" date="2019-02" db="EMBL/GenBank/DDBJ databases">
        <title>Deep-cultivation of Planctomycetes and their phenomic and genomic characterization uncovers novel biology.</title>
        <authorList>
            <person name="Wiegand S."/>
            <person name="Jogler M."/>
            <person name="Boedeker C."/>
            <person name="Pinto D."/>
            <person name="Vollmers J."/>
            <person name="Rivas-Marin E."/>
            <person name="Kohn T."/>
            <person name="Peeters S.H."/>
            <person name="Heuer A."/>
            <person name="Rast P."/>
            <person name="Oberbeckmann S."/>
            <person name="Bunk B."/>
            <person name="Jeske O."/>
            <person name="Meyerdierks A."/>
            <person name="Storesund J.E."/>
            <person name="Kallscheuer N."/>
            <person name="Luecker S."/>
            <person name="Lage O.M."/>
            <person name="Pohl T."/>
            <person name="Merkel B.J."/>
            <person name="Hornburger P."/>
            <person name="Mueller R.-W."/>
            <person name="Bruemmer F."/>
            <person name="Labrenz M."/>
            <person name="Spormann A.M."/>
            <person name="Op den Camp H."/>
            <person name="Overmann J."/>
            <person name="Amann R."/>
            <person name="Jetten M.S.M."/>
            <person name="Mascher T."/>
            <person name="Medema M.H."/>
            <person name="Devos D.P."/>
            <person name="Kaster A.-K."/>
            <person name="Ovreas L."/>
            <person name="Rohde M."/>
            <person name="Galperin M.Y."/>
            <person name="Jogler C."/>
        </authorList>
    </citation>
    <scope>NUCLEOTIDE SEQUENCE [LARGE SCALE GENOMIC DNA]</scope>
    <source>
        <strain evidence="2 3">Pla85_3_4</strain>
    </source>
</reference>
<feature type="transmembrane region" description="Helical" evidence="1">
    <location>
        <begin position="33"/>
        <end position="60"/>
    </location>
</feature>
<dbReference type="Proteomes" id="UP000317648">
    <property type="component" value="Chromosome"/>
</dbReference>
<evidence type="ECO:0000313" key="2">
    <source>
        <dbReference type="EMBL" id="QDU93810.1"/>
    </source>
</evidence>
<keyword evidence="1" id="KW-0812">Transmembrane</keyword>
<evidence type="ECO:0000256" key="1">
    <source>
        <dbReference type="SAM" id="Phobius"/>
    </source>
</evidence>
<gene>
    <name evidence="2" type="ORF">Pla8534_15930</name>
</gene>